<dbReference type="Proteomes" id="UP000077315">
    <property type="component" value="Unassembled WGS sequence"/>
</dbReference>
<reference evidence="2" key="1">
    <citation type="submission" date="2015-06" db="EMBL/GenBank/DDBJ databases">
        <title>Expansion of signal transduction pathways in fungi by whole-genome duplication.</title>
        <authorList>
            <consortium name="DOE Joint Genome Institute"/>
            <person name="Corrochano L.M."/>
            <person name="Kuo A."/>
            <person name="Marcet-Houben M."/>
            <person name="Polaino S."/>
            <person name="Salamov A."/>
            <person name="Villalobos J.M."/>
            <person name="Alvarez M.I."/>
            <person name="Avalos J."/>
            <person name="Benito E.P."/>
            <person name="Benoit I."/>
            <person name="Burger G."/>
            <person name="Camino L.P."/>
            <person name="Canovas D."/>
            <person name="Cerda-Olmedo E."/>
            <person name="Cheng J.-F."/>
            <person name="Dominguez A."/>
            <person name="Elias M."/>
            <person name="Eslava A.P."/>
            <person name="Glaser F."/>
            <person name="Grimwood J."/>
            <person name="Gutierrez G."/>
            <person name="Heitman J."/>
            <person name="Henrissat B."/>
            <person name="Iturriaga E.A."/>
            <person name="Lang B.F."/>
            <person name="Lavin J.L."/>
            <person name="Lee S."/>
            <person name="Li W."/>
            <person name="Lindquist E."/>
            <person name="Lopez-Garcia S."/>
            <person name="Luque E.M."/>
            <person name="Marcos A.T."/>
            <person name="Martin J."/>
            <person name="McCluskey K."/>
            <person name="Medina H.R."/>
            <person name="Miralles-Duran A."/>
            <person name="Miyazaki A."/>
            <person name="Munoz-Torres E."/>
            <person name="Oguiza J.A."/>
            <person name="Ohm R."/>
            <person name="Olmedo M."/>
            <person name="Orejas M."/>
            <person name="Ortiz-Castellanos L."/>
            <person name="Pisabarro A.G."/>
            <person name="Rodriguez-Romero J."/>
            <person name="Ruiz-Herrera J."/>
            <person name="Ruiz-Vazquez R."/>
            <person name="Sanz C."/>
            <person name="Schackwitz W."/>
            <person name="Schmutz J."/>
            <person name="Shahriari M."/>
            <person name="Shelest E."/>
            <person name="Silva-Franco F."/>
            <person name="Soanes D."/>
            <person name="Syed K."/>
            <person name="Tagua V.G."/>
            <person name="Talbot N.J."/>
            <person name="Thon M."/>
            <person name="De vries R.P."/>
            <person name="Wiebenga A."/>
            <person name="Yadav J.S."/>
            <person name="Braun E.L."/>
            <person name="Baker S."/>
            <person name="Garre V."/>
            <person name="Horwitz B."/>
            <person name="Torres-Martinez S."/>
            <person name="Idnurm A."/>
            <person name="Herrera-Estrella A."/>
            <person name="Gabaldon T."/>
            <person name="Grigoriev I.V."/>
        </authorList>
    </citation>
    <scope>NUCLEOTIDE SEQUENCE [LARGE SCALE GENOMIC DNA]</scope>
    <source>
        <strain evidence="2">NRRL 1555(-)</strain>
    </source>
</reference>
<dbReference type="EMBL" id="KV440979">
    <property type="protein sequence ID" value="OAD74353.1"/>
    <property type="molecule type" value="Genomic_DNA"/>
</dbReference>
<dbReference type="PANTHER" id="PTHR46579:SF1">
    <property type="entry name" value="F5_8 TYPE C DOMAIN-CONTAINING PROTEIN"/>
    <property type="match status" value="1"/>
</dbReference>
<dbReference type="RefSeq" id="XP_018292393.1">
    <property type="nucleotide sequence ID" value="XM_018431293.1"/>
</dbReference>
<dbReference type="GeneID" id="28992199"/>
<dbReference type="InParanoid" id="A0A162UDS5"/>
<dbReference type="STRING" id="763407.A0A162UDS5"/>
<keyword evidence="2" id="KW-1185">Reference proteome</keyword>
<dbReference type="OrthoDB" id="2289822at2759"/>
<protein>
    <submittedName>
        <fullName evidence="1">Uncharacterized protein</fullName>
    </submittedName>
</protein>
<accession>A0A162UDS5</accession>
<dbReference type="VEuPathDB" id="FungiDB:PHYBLDRAFT_144801"/>
<dbReference type="AlphaFoldDB" id="A0A162UDS5"/>
<dbReference type="PANTHER" id="PTHR46579">
    <property type="entry name" value="F5/8 TYPE C DOMAIN-CONTAINING PROTEIN-RELATED"/>
    <property type="match status" value="1"/>
</dbReference>
<name>A0A162UDS5_PHYB8</name>
<evidence type="ECO:0000313" key="1">
    <source>
        <dbReference type="EMBL" id="OAD74353.1"/>
    </source>
</evidence>
<proteinExistence type="predicted"/>
<evidence type="ECO:0000313" key="2">
    <source>
        <dbReference type="Proteomes" id="UP000077315"/>
    </source>
</evidence>
<organism evidence="1 2">
    <name type="scientific">Phycomyces blakesleeanus (strain ATCC 8743b / DSM 1359 / FGSC 10004 / NBRC 33097 / NRRL 1555)</name>
    <dbReference type="NCBI Taxonomy" id="763407"/>
    <lineage>
        <taxon>Eukaryota</taxon>
        <taxon>Fungi</taxon>
        <taxon>Fungi incertae sedis</taxon>
        <taxon>Mucoromycota</taxon>
        <taxon>Mucoromycotina</taxon>
        <taxon>Mucoromycetes</taxon>
        <taxon>Mucorales</taxon>
        <taxon>Phycomycetaceae</taxon>
        <taxon>Phycomyces</taxon>
    </lineage>
</organism>
<gene>
    <name evidence="1" type="ORF">PHYBLDRAFT_144801</name>
</gene>
<sequence length="884" mass="99275">MSKITKAPRYQCRTCKSTFNNSRTYKRCLERCMTNRAELLANDEVSQTVSLPDQSQENINTRSSEDMDIIDSTEDDESMYNFGEECENVIDKIEGTTPSLVFDFSQSLPVPSNDDKKNLAFMQLIQEFGISRRAHEKIVEHFNQILDCSINITYRACSPHLGNKLLERFLGIKADGYDICIRGCMQFNNKNDIACVKCGEARYKNGQTSESDTRVPVRSIVQLPLARQLALCLADNKTRTEMLYRHNHQSSQDGQKADVFDGHVYQSMKHLFSGENDIAISLSMDRFNPHNVPGSVTIVHATVLNLNPTIRYEKNRMIQIAMLPGCTGPSDIWSFLEPTLRDLRLLQTEGMEVKTPPTTIRAKVHVLMDTGNIPALAKLACHVGHTSKNGCHICHVVDQTPKHGQYFRMLPGTQTRSLESFRNYNLASSADRKGLNGQSPLASMETFSGPFFFALDEMHGLCHGISKQIWGLVRGKYGIKHSLCLSLAAQREIGAAMVAAKSTIPTLLHGAWRDVTKNASFFRAVDWADFLLFVVPTLDAERVQDLVAQNVLLGLVQTCNLLMSWELSTEDQTSIRSNLVEWNLFLESLLSTADIDIGVFTINQHIIQHYPQMIDLYGPPRAYSTRSVERAISEYFRSIKSNSQVSVNAGNIMIRLAQSRRVAELTTVANTKTPPANLLVYSAYTDGWPVTEGGDPANAECEIEFWGSLKNLTIFNSFEDRSHLSLLLKTFHDLKGEEFSMLEPSIKTSRKAYLNGCVIDAAFNQSSTREACHIHVQLQVDMNSRRSRSYRPGYKHFFGKVVIFFQHVHNSKRWPLALITIYSVHLENGLPITSVVKPKTIVIHASDIVELVGLVPSNVNGSHYIIWPSLKRGPKLTLGALSDI</sequence>